<feature type="region of interest" description="Disordered" evidence="6">
    <location>
        <begin position="280"/>
        <end position="385"/>
    </location>
</feature>
<feature type="compositionally biased region" description="Basic and acidic residues" evidence="6">
    <location>
        <begin position="437"/>
        <end position="446"/>
    </location>
</feature>
<feature type="compositionally biased region" description="Low complexity" evidence="6">
    <location>
        <begin position="634"/>
        <end position="645"/>
    </location>
</feature>
<feature type="region of interest" description="Disordered" evidence="6">
    <location>
        <begin position="1263"/>
        <end position="1313"/>
    </location>
</feature>
<feature type="compositionally biased region" description="Pro residues" evidence="6">
    <location>
        <begin position="766"/>
        <end position="775"/>
    </location>
</feature>
<protein>
    <recommendedName>
        <fullName evidence="9">Microtubule associated tumor suppressor 1b</fullName>
    </recommendedName>
</protein>
<feature type="compositionally biased region" description="Low complexity" evidence="6">
    <location>
        <begin position="844"/>
        <end position="856"/>
    </location>
</feature>
<keyword evidence="8" id="KW-1185">Reference proteome</keyword>
<feature type="region of interest" description="Disordered" evidence="6">
    <location>
        <begin position="724"/>
        <end position="934"/>
    </location>
</feature>
<feature type="region of interest" description="Disordered" evidence="6">
    <location>
        <begin position="514"/>
        <end position="579"/>
    </location>
</feature>
<feature type="compositionally biased region" description="Pro residues" evidence="6">
    <location>
        <begin position="897"/>
        <end position="911"/>
    </location>
</feature>
<evidence type="ECO:0008006" key="9">
    <source>
        <dbReference type="Google" id="ProtNLM"/>
    </source>
</evidence>
<reference evidence="7" key="3">
    <citation type="submission" date="2025-08" db="UniProtKB">
        <authorList>
            <consortium name="Ensembl"/>
        </authorList>
    </citation>
    <scope>IDENTIFICATION</scope>
</reference>
<feature type="compositionally biased region" description="Low complexity" evidence="6">
    <location>
        <begin position="515"/>
        <end position="527"/>
    </location>
</feature>
<keyword evidence="4" id="KW-0539">Nucleus</keyword>
<feature type="compositionally biased region" description="Low complexity" evidence="6">
    <location>
        <begin position="552"/>
        <end position="562"/>
    </location>
</feature>
<dbReference type="PANTHER" id="PTHR24200:SF7">
    <property type="entry name" value="MICROTUBULE-ASSOCIATED TUMOR SUPPRESSOR 1"/>
    <property type="match status" value="1"/>
</dbReference>
<reference evidence="7" key="2">
    <citation type="submission" date="2020-02" db="EMBL/GenBank/DDBJ databases">
        <title>Esox lucius (northern pike) genome, fEsoLuc1, primary haplotype.</title>
        <authorList>
            <person name="Myers G."/>
            <person name="Karagic N."/>
            <person name="Meyer A."/>
            <person name="Pippel M."/>
            <person name="Reichard M."/>
            <person name="Winkler S."/>
            <person name="Tracey A."/>
            <person name="Sims Y."/>
            <person name="Howe K."/>
            <person name="Rhie A."/>
            <person name="Formenti G."/>
            <person name="Durbin R."/>
            <person name="Fedrigo O."/>
            <person name="Jarvis E.D."/>
        </authorList>
    </citation>
    <scope>NUCLEOTIDE SEQUENCE [LARGE SCALE GENOMIC DNA]</scope>
</reference>
<feature type="compositionally biased region" description="Low complexity" evidence="6">
    <location>
        <begin position="616"/>
        <end position="626"/>
    </location>
</feature>
<dbReference type="PANTHER" id="PTHR24200">
    <property type="entry name" value="TOUCAN, ISOFORM A"/>
    <property type="match status" value="1"/>
</dbReference>
<feature type="region of interest" description="Disordered" evidence="6">
    <location>
        <begin position="616"/>
        <end position="680"/>
    </location>
</feature>
<keyword evidence="3 5" id="KW-0175">Coiled coil</keyword>
<proteinExistence type="inferred from homology"/>
<feature type="compositionally biased region" description="Low complexity" evidence="6">
    <location>
        <begin position="128"/>
        <end position="137"/>
    </location>
</feature>
<dbReference type="SUPFAM" id="SSF58113">
    <property type="entry name" value="Apolipoprotein A-I"/>
    <property type="match status" value="1"/>
</dbReference>
<feature type="compositionally biased region" description="Polar residues" evidence="6">
    <location>
        <begin position="1"/>
        <end position="13"/>
    </location>
</feature>
<sequence>MSSEQRCVTSKSGPLSHGRLRLALSSGPGDRNGNPEAYIGVSSPDSLRSFSSLSDGGSSSPHDVDMECCHVEGSPPLVKSPPERLGNELVQTPGSGCVNAALARWNSNITLVYPGDSRGAVSPEGEESSVSPCPSGENNCSISSGEMVTRRNSFCLQEGDTLTVSLSLLELSTGSSAHVSSALPADPGPVLLSVSSADLCDVFLEDKPAGTDAGRENSSPQPWGMTFIHSDDHDIPSECDELVLPRPPLDVELSSELRDMHQGVFLCEPALSAAYGGASLAPSGEKRSDAGLRPSFGGGSTNDRTFVLRSSDELDSKSPTHTSTPVGGVGNMPLDYLSLAESPCDEPQSHPESPAVQAPAVKRGSATKLSTSKPRSVARLNPGSANRISRAEIKRFSKPDFSSVRPKIMSRPAHSLTMGSHALTKNMPRKQEIPHCNRTSKADRNTPIRNTPSKLVTMANDPSRGVVKDNAGPDWLSATFIQPGDHEMSPAGSPVAPLCLIEEAECRTSLSDFPSAAAGCAPSSEASSEAEHRASNLGGRLPFEWPGNQTFSPSPSESPSAERQAEATPAPGSTAKVDDGEVLLKHWKRPGSASPASSTSNQDKVLVLQRRSRCWSDSSSTTSTSTLHRETRASKSSSASFSSPKRFIHLGPGLDRPASQNCSAAHIKQPGSRKETAERNRKEIKKFSLVTASSKLAVGVTLEAGTVYDGTKSGFGAQPSLNRARAATAPATHPRPPPPAATAPATHPRPPPPAATAPASQAPATHPRPPPPAPRPRQGRDVWSNASGGMGSPKAKRSTKSGSQNSRTSEGPSVGSSLANGITKPPVAVSRPRQTSGQPLAVGSSQPTAPPAASSSRLPYKPQNVSRSIPFKASEHDIVATGNTQVDKTRHRATPRSQPPPQPPPQPPVLPPARSDGRPNLVPAGGAEIHRPRSEWEDRSLQQLQGLLVASNCRFEAMVVVLQQALKQRDEAMKQRRDLSQELITLQGQLVSSTQSCERLEQEKEEVRGALEGVLQRMQEQHHTEMAQLEERLRDFYQAQWDQIHLTYQDQADQYKALMEEQMAELTSNHEALKLELEANHCQQIECVKQQYEGSLEELRKAHEQELQTLDKTLKETEATLSGHIQELTEENTALNQKLKAEEERRRELAERDVKDSHTLYLEQELESLKVVMDIKNKQLHQQEHKLMQMDKLVEKSVKLDECLKKVQQENEDLKARMDRHAALSRQLSTEQAMLQESLHKESKVNKRLSMENEELIWKLHNGDLSSPRKMSPTSPTHHPLGLQSPRSSAVITSPVQSPRSSAVFTSPPVSPR</sequence>
<feature type="compositionally biased region" description="Polar residues" evidence="6">
    <location>
        <begin position="800"/>
        <end position="820"/>
    </location>
</feature>
<comment type="subcellular location">
    <subcellularLocation>
        <location evidence="1">Nucleus</location>
    </subcellularLocation>
</comment>
<comment type="similarity">
    <text evidence="2">Belongs to the MTUS1 family.</text>
</comment>
<feature type="compositionally biased region" description="Polar residues" evidence="6">
    <location>
        <begin position="1285"/>
        <end position="1305"/>
    </location>
</feature>
<dbReference type="CTD" id="563853"/>
<evidence type="ECO:0000256" key="4">
    <source>
        <dbReference type="ARBA" id="ARBA00023242"/>
    </source>
</evidence>
<feature type="compositionally biased region" description="Pro residues" evidence="6">
    <location>
        <begin position="733"/>
        <end position="755"/>
    </location>
</feature>
<evidence type="ECO:0000256" key="2">
    <source>
        <dbReference type="ARBA" id="ARBA00007585"/>
    </source>
</evidence>
<accession>A0A6Q2X2A8</accession>
<feature type="region of interest" description="Disordered" evidence="6">
    <location>
        <begin position="437"/>
        <end position="470"/>
    </location>
</feature>
<feature type="region of interest" description="Disordered" evidence="6">
    <location>
        <begin position="118"/>
        <end position="138"/>
    </location>
</feature>
<evidence type="ECO:0000313" key="8">
    <source>
        <dbReference type="Proteomes" id="UP000265140"/>
    </source>
</evidence>
<dbReference type="GeneTree" id="ENSGT00950000183026"/>
<evidence type="ECO:0000313" key="7">
    <source>
        <dbReference type="Ensembl" id="ENSELUP00000047322.2"/>
    </source>
</evidence>
<evidence type="ECO:0000256" key="3">
    <source>
        <dbReference type="ARBA" id="ARBA00023054"/>
    </source>
</evidence>
<reference evidence="8" key="1">
    <citation type="journal article" date="2014" name="PLoS ONE">
        <title>The genome and linkage map of the northern pike (Esox lucius): conserved synteny revealed between the salmonid sister group and the Neoteleostei.</title>
        <authorList>
            <person name="Rondeau E.B."/>
            <person name="Minkley D.R."/>
            <person name="Leong J.S."/>
            <person name="Messmer A.M."/>
            <person name="Jantzen J.R."/>
            <person name="von Schalburg K.R."/>
            <person name="Lemon C."/>
            <person name="Bird N.H."/>
            <person name="Koop B.F."/>
        </authorList>
    </citation>
    <scope>NUCLEOTIDE SEQUENCE</scope>
</reference>
<dbReference type="GeneID" id="105026585"/>
<dbReference type="Bgee" id="ENSELUG00000010084">
    <property type="expression patterns" value="Expressed in heart and 15 other cell types or tissues"/>
</dbReference>
<evidence type="ECO:0000256" key="5">
    <source>
        <dbReference type="SAM" id="Coils"/>
    </source>
</evidence>
<feature type="coiled-coil region" evidence="5">
    <location>
        <begin position="1197"/>
        <end position="1224"/>
    </location>
</feature>
<evidence type="ECO:0000256" key="1">
    <source>
        <dbReference type="ARBA" id="ARBA00004123"/>
    </source>
</evidence>
<dbReference type="InterPro" id="IPR051293">
    <property type="entry name" value="MTUS1/CCDC69"/>
</dbReference>
<feature type="coiled-coil region" evidence="5">
    <location>
        <begin position="962"/>
        <end position="1017"/>
    </location>
</feature>
<dbReference type="GO" id="GO:0008017">
    <property type="term" value="F:microtubule binding"/>
    <property type="evidence" value="ECO:0007669"/>
    <property type="project" value="TreeGrafter"/>
</dbReference>
<feature type="coiled-coil region" evidence="5">
    <location>
        <begin position="1056"/>
        <end position="1152"/>
    </location>
</feature>
<organism evidence="7 8">
    <name type="scientific">Esox lucius</name>
    <name type="common">Northern pike</name>
    <dbReference type="NCBI Taxonomy" id="8010"/>
    <lineage>
        <taxon>Eukaryota</taxon>
        <taxon>Metazoa</taxon>
        <taxon>Chordata</taxon>
        <taxon>Craniata</taxon>
        <taxon>Vertebrata</taxon>
        <taxon>Euteleostomi</taxon>
        <taxon>Actinopterygii</taxon>
        <taxon>Neopterygii</taxon>
        <taxon>Teleostei</taxon>
        <taxon>Protacanthopterygii</taxon>
        <taxon>Esociformes</taxon>
        <taxon>Esocidae</taxon>
        <taxon>Esox</taxon>
    </lineage>
</organism>
<reference evidence="7" key="4">
    <citation type="submission" date="2025-09" db="UniProtKB">
        <authorList>
            <consortium name="Ensembl"/>
        </authorList>
    </citation>
    <scope>IDENTIFICATION</scope>
</reference>
<feature type="region of interest" description="Disordered" evidence="6">
    <location>
        <begin position="1"/>
        <end position="82"/>
    </location>
</feature>
<dbReference type="GO" id="GO:0005634">
    <property type="term" value="C:nucleus"/>
    <property type="evidence" value="ECO:0007669"/>
    <property type="project" value="UniProtKB-SubCell"/>
</dbReference>
<evidence type="ECO:0000256" key="6">
    <source>
        <dbReference type="SAM" id="MobiDB-lite"/>
    </source>
</evidence>
<dbReference type="Ensembl" id="ENSELUT00000073878.2">
    <property type="protein sequence ID" value="ENSELUP00000047322.2"/>
    <property type="gene ID" value="ENSELUG00000010084.3"/>
</dbReference>
<dbReference type="RefSeq" id="XP_028975051.2">
    <property type="nucleotide sequence ID" value="XM_029119218.2"/>
</dbReference>
<feature type="compositionally biased region" description="Low complexity" evidence="6">
    <location>
        <begin position="756"/>
        <end position="765"/>
    </location>
</feature>
<dbReference type="Proteomes" id="UP000265140">
    <property type="component" value="Chromosome 4"/>
</dbReference>
<feature type="compositionally biased region" description="Low complexity" evidence="6">
    <location>
        <begin position="42"/>
        <end position="61"/>
    </location>
</feature>
<dbReference type="GO" id="GO:0005737">
    <property type="term" value="C:cytoplasm"/>
    <property type="evidence" value="ECO:0007669"/>
    <property type="project" value="TreeGrafter"/>
</dbReference>
<name>A0A6Q2X2A8_ESOLU</name>